<accession>A0A5J4SJ23</accession>
<reference evidence="1" key="1">
    <citation type="submission" date="2019-03" db="EMBL/GenBank/DDBJ databases">
        <title>Single cell metagenomics reveals metabolic interactions within the superorganism composed of flagellate Streblomastix strix and complex community of Bacteroidetes bacteria on its surface.</title>
        <authorList>
            <person name="Treitli S.C."/>
            <person name="Kolisko M."/>
            <person name="Husnik F."/>
            <person name="Keeling P."/>
            <person name="Hampl V."/>
        </authorList>
    </citation>
    <scope>NUCLEOTIDE SEQUENCE</scope>
    <source>
        <strain evidence="1">STM</strain>
    </source>
</reference>
<gene>
    <name evidence="1" type="ORF">EZS27_007161</name>
</gene>
<dbReference type="AlphaFoldDB" id="A0A5J4SJ23"/>
<sequence>MIIATPRLKLQSIKSLTTYLEIDLRFEMSALGYMDATIINQCIKVGKKKDVLNYC</sequence>
<comment type="caution">
    <text evidence="1">The sequence shown here is derived from an EMBL/GenBank/DDBJ whole genome shotgun (WGS) entry which is preliminary data.</text>
</comment>
<evidence type="ECO:0000313" key="1">
    <source>
        <dbReference type="EMBL" id="KAA6345270.1"/>
    </source>
</evidence>
<organism evidence="1">
    <name type="scientific">termite gut metagenome</name>
    <dbReference type="NCBI Taxonomy" id="433724"/>
    <lineage>
        <taxon>unclassified sequences</taxon>
        <taxon>metagenomes</taxon>
        <taxon>organismal metagenomes</taxon>
    </lineage>
</organism>
<protein>
    <submittedName>
        <fullName evidence="1">Uncharacterized protein</fullName>
    </submittedName>
</protein>
<dbReference type="EMBL" id="SNRY01000178">
    <property type="protein sequence ID" value="KAA6345270.1"/>
    <property type="molecule type" value="Genomic_DNA"/>
</dbReference>
<name>A0A5J4SJ23_9ZZZZ</name>
<proteinExistence type="predicted"/>